<evidence type="ECO:0000259" key="1">
    <source>
        <dbReference type="Pfam" id="PF16403"/>
    </source>
</evidence>
<evidence type="ECO:0000313" key="2">
    <source>
        <dbReference type="EMBL" id="MFB9861515.1"/>
    </source>
</evidence>
<comment type="caution">
    <text evidence="2">The sequence shown here is derived from an EMBL/GenBank/DDBJ whole genome shotgun (WGS) entry which is preliminary data.</text>
</comment>
<dbReference type="Proteomes" id="UP001589740">
    <property type="component" value="Unassembled WGS sequence"/>
</dbReference>
<feature type="domain" description="Pesticidal crystal protein Cry22Aa Ig-like" evidence="1">
    <location>
        <begin position="75"/>
        <end position="140"/>
    </location>
</feature>
<dbReference type="EMBL" id="JBHMAH010000031">
    <property type="protein sequence ID" value="MFB9861515.1"/>
    <property type="molecule type" value="Genomic_DNA"/>
</dbReference>
<feature type="domain" description="Pesticidal crystal protein Cry22Aa Ig-like" evidence="1">
    <location>
        <begin position="173"/>
        <end position="245"/>
    </location>
</feature>
<dbReference type="Pfam" id="PF16403">
    <property type="entry name" value="Bact_surface_Ig-like"/>
    <property type="match status" value="2"/>
</dbReference>
<sequence>MDSSTIIKFLAGLLPVAPITGELLDEELQMQQADSNEESNGADSRYADYKGPTMEEEIAAHTSNRPAIKGVKGNFNVQVGSRFNPKAGVYAVDRYDGNLTGNIEVTKNNVDTSRPGSYTVTYRVENSRNYWSTYTRVVDVVNGSGDRVPLVPPTEAQLAGEDEAEESEANSAITFLGLEDQTIEQGSEFDPKEDVQVIDVDGSDITYRLHISGEVDTETPGEYTIAYATFDHFGDPHAKARRITVE</sequence>
<dbReference type="RefSeq" id="WP_380571861.1">
    <property type="nucleotide sequence ID" value="NZ_JBHMAH010000031.1"/>
</dbReference>
<accession>A0ABV5Z9A8</accession>
<organism evidence="2 3">
    <name type="scientific">Salinicoccus siamensis</name>
    <dbReference type="NCBI Taxonomy" id="381830"/>
    <lineage>
        <taxon>Bacteria</taxon>
        <taxon>Bacillati</taxon>
        <taxon>Bacillota</taxon>
        <taxon>Bacilli</taxon>
        <taxon>Bacillales</taxon>
        <taxon>Staphylococcaceae</taxon>
        <taxon>Salinicoccus</taxon>
    </lineage>
</organism>
<gene>
    <name evidence="2" type="ORF">ACFFLE_10595</name>
</gene>
<dbReference type="InterPro" id="IPR032179">
    <property type="entry name" value="Cry22Aa_Ig-like"/>
</dbReference>
<keyword evidence="3" id="KW-1185">Reference proteome</keyword>
<evidence type="ECO:0000313" key="3">
    <source>
        <dbReference type="Proteomes" id="UP001589740"/>
    </source>
</evidence>
<reference evidence="2 3" key="1">
    <citation type="submission" date="2024-09" db="EMBL/GenBank/DDBJ databases">
        <authorList>
            <person name="Sun Q."/>
            <person name="Mori K."/>
        </authorList>
    </citation>
    <scope>NUCLEOTIDE SEQUENCE [LARGE SCALE GENOMIC DNA]</scope>
    <source>
        <strain evidence="2 3">JCM 12822</strain>
    </source>
</reference>
<dbReference type="Gene3D" id="2.60.40.10">
    <property type="entry name" value="Immunoglobulins"/>
    <property type="match status" value="2"/>
</dbReference>
<proteinExistence type="predicted"/>
<dbReference type="InterPro" id="IPR013783">
    <property type="entry name" value="Ig-like_fold"/>
</dbReference>
<name>A0ABV5Z9A8_9STAP</name>
<protein>
    <submittedName>
        <fullName evidence="2">Immunoglobulin-like domain-containing protein</fullName>
    </submittedName>
</protein>